<dbReference type="SUPFAM" id="SSF48726">
    <property type="entry name" value="Immunoglobulin"/>
    <property type="match status" value="1"/>
</dbReference>
<dbReference type="WBParaSite" id="maker-uti_cns_0004123-snap-gene-0.11-mRNA-1">
    <property type="protein sequence ID" value="maker-uti_cns_0004123-snap-gene-0.11-mRNA-1"/>
    <property type="gene ID" value="maker-uti_cns_0004123-snap-gene-0.11"/>
</dbReference>
<dbReference type="AlphaFoldDB" id="A0A1I8H2Z8"/>
<accession>A0A1I8H2Z8</accession>
<protein>
    <submittedName>
        <fullName evidence="2">Ig-like domain-containing protein</fullName>
    </submittedName>
</protein>
<sequence>HKPPIPLLPPDEIPIVHTERVQQRPDGSLSITRLVAKDAGEYECIATSETGTIRASSVLAVYNRTRVSPRPAARVEAAKGSNALLNCSAIADSRLANRLTVSWAYRPTFGGESYRP</sequence>
<name>A0A1I8H2Z8_9PLAT</name>
<organism evidence="1 2">
    <name type="scientific">Macrostomum lignano</name>
    <dbReference type="NCBI Taxonomy" id="282301"/>
    <lineage>
        <taxon>Eukaryota</taxon>
        <taxon>Metazoa</taxon>
        <taxon>Spiralia</taxon>
        <taxon>Lophotrochozoa</taxon>
        <taxon>Platyhelminthes</taxon>
        <taxon>Rhabditophora</taxon>
        <taxon>Macrostomorpha</taxon>
        <taxon>Macrostomida</taxon>
        <taxon>Macrostomidae</taxon>
        <taxon>Macrostomum</taxon>
    </lineage>
</organism>
<keyword evidence="1" id="KW-1185">Reference proteome</keyword>
<dbReference type="InterPro" id="IPR013783">
    <property type="entry name" value="Ig-like_fold"/>
</dbReference>
<proteinExistence type="predicted"/>
<reference evidence="2" key="1">
    <citation type="submission" date="2016-11" db="UniProtKB">
        <authorList>
            <consortium name="WormBaseParasite"/>
        </authorList>
    </citation>
    <scope>IDENTIFICATION</scope>
</reference>
<dbReference type="InterPro" id="IPR036179">
    <property type="entry name" value="Ig-like_dom_sf"/>
</dbReference>
<dbReference type="Gene3D" id="2.60.40.10">
    <property type="entry name" value="Immunoglobulins"/>
    <property type="match status" value="1"/>
</dbReference>
<evidence type="ECO:0000313" key="2">
    <source>
        <dbReference type="WBParaSite" id="maker-uti_cns_0004123-snap-gene-0.11-mRNA-1"/>
    </source>
</evidence>
<dbReference type="Proteomes" id="UP000095280">
    <property type="component" value="Unplaced"/>
</dbReference>
<evidence type="ECO:0000313" key="1">
    <source>
        <dbReference type="Proteomes" id="UP000095280"/>
    </source>
</evidence>